<sequence length="74" mass="8566">MARDHFRLLFRWLRIFDLAEFQPGPTPAQPQAAEAEAPMTGRQPDAYRMVNQVVGLLLEAIWIRMKDELEAKGR</sequence>
<proteinExistence type="predicted"/>
<dbReference type="EMBL" id="PJEX01000510">
    <property type="protein sequence ID" value="TKW49599.1"/>
    <property type="molecule type" value="Genomic_DNA"/>
</dbReference>
<dbReference type="AlphaFoldDB" id="A0A4U6X488"/>
<protein>
    <submittedName>
        <fullName evidence="1">Uncharacterized protein</fullName>
    </submittedName>
</protein>
<accession>A0A4U6X488</accession>
<evidence type="ECO:0000313" key="2">
    <source>
        <dbReference type="Proteomes" id="UP000310108"/>
    </source>
</evidence>
<gene>
    <name evidence="1" type="ORF">CTA1_11903</name>
</gene>
<organism evidence="1 2">
    <name type="scientific">Colletotrichum tanaceti</name>
    <dbReference type="NCBI Taxonomy" id="1306861"/>
    <lineage>
        <taxon>Eukaryota</taxon>
        <taxon>Fungi</taxon>
        <taxon>Dikarya</taxon>
        <taxon>Ascomycota</taxon>
        <taxon>Pezizomycotina</taxon>
        <taxon>Sordariomycetes</taxon>
        <taxon>Hypocreomycetidae</taxon>
        <taxon>Glomerellales</taxon>
        <taxon>Glomerellaceae</taxon>
        <taxon>Colletotrichum</taxon>
        <taxon>Colletotrichum destructivum species complex</taxon>
    </lineage>
</organism>
<reference evidence="1 2" key="1">
    <citation type="journal article" date="2019" name="PLoS ONE">
        <title>Comparative genome analysis indicates high evolutionary potential of pathogenicity genes in Colletotrichum tanaceti.</title>
        <authorList>
            <person name="Lelwala R.V."/>
            <person name="Korhonen P.K."/>
            <person name="Young N.D."/>
            <person name="Scott J.B."/>
            <person name="Ades P.A."/>
            <person name="Gasser R.B."/>
            <person name="Taylor P.W.J."/>
        </authorList>
    </citation>
    <scope>NUCLEOTIDE SEQUENCE [LARGE SCALE GENOMIC DNA]</scope>
    <source>
        <strain evidence="1">BRIP57314</strain>
    </source>
</reference>
<name>A0A4U6X488_9PEZI</name>
<dbReference type="Proteomes" id="UP000310108">
    <property type="component" value="Unassembled WGS sequence"/>
</dbReference>
<keyword evidence="2" id="KW-1185">Reference proteome</keyword>
<comment type="caution">
    <text evidence="1">The sequence shown here is derived from an EMBL/GenBank/DDBJ whole genome shotgun (WGS) entry which is preliminary data.</text>
</comment>
<evidence type="ECO:0000313" key="1">
    <source>
        <dbReference type="EMBL" id="TKW49599.1"/>
    </source>
</evidence>